<dbReference type="EMBL" id="KE652282">
    <property type="protein sequence ID" value="EQL02681.1"/>
    <property type="molecule type" value="Genomic_DNA"/>
</dbReference>
<keyword evidence="2 5" id="KW-0808">Transferase</keyword>
<accession>T5AJW1</accession>
<dbReference type="Proteomes" id="UP000019374">
    <property type="component" value="Unassembled WGS sequence"/>
</dbReference>
<name>T5AJW1_OPHSC</name>
<dbReference type="InterPro" id="IPR001077">
    <property type="entry name" value="COMT_C"/>
</dbReference>
<dbReference type="PROSITE" id="PS51683">
    <property type="entry name" value="SAM_OMT_II"/>
    <property type="match status" value="1"/>
</dbReference>
<dbReference type="PANTHER" id="PTHR43712:SF17">
    <property type="entry name" value="O-METHYLTRANSFERASE"/>
    <property type="match status" value="1"/>
</dbReference>
<feature type="domain" description="O-methyltransferase C-terminal" evidence="4">
    <location>
        <begin position="129"/>
        <end position="270"/>
    </location>
</feature>
<dbReference type="HOGENOM" id="CLU_005533_5_1_1"/>
<dbReference type="PANTHER" id="PTHR43712">
    <property type="entry name" value="PUTATIVE (AFU_ORTHOLOGUE AFUA_4G14580)-RELATED"/>
    <property type="match status" value="1"/>
</dbReference>
<sequence length="295" mass="33135">MRHLGAMGYLVESGVDEYMPTNYSISLSNPSIASGYLVACACTSAAAMKFHEFARERAWKNPTDASDTSLMYAYGTDKHLFAWLECQGYATEFNQLMVGYHLGRKSWGSPGGFPVQERLIDGAIVGDEVPFLVDIGGNVGHDLLQFKLHYPDAPGRLILQDLDTVIGQITDLDPSIIRMGHDFHNEQPVKGARAYYMRSILHDWPDKVCVTILSRIKEAMKQGYSRLLINEKIMPSRGPDWEITGLDMMMMTLLSSEERTEASWRRLIEHEAGLKITKIWSDGKSAEGLIECELH</sequence>
<proteinExistence type="predicted"/>
<evidence type="ECO:0000256" key="2">
    <source>
        <dbReference type="ARBA" id="ARBA00022679"/>
    </source>
</evidence>
<dbReference type="AlphaFoldDB" id="T5AJW1"/>
<keyword evidence="1 5" id="KW-0489">Methyltransferase</keyword>
<evidence type="ECO:0000259" key="4">
    <source>
        <dbReference type="Pfam" id="PF00891"/>
    </source>
</evidence>
<evidence type="ECO:0000313" key="6">
    <source>
        <dbReference type="Proteomes" id="UP000019374"/>
    </source>
</evidence>
<evidence type="ECO:0000313" key="5">
    <source>
        <dbReference type="EMBL" id="EQL02681.1"/>
    </source>
</evidence>
<evidence type="ECO:0000256" key="3">
    <source>
        <dbReference type="ARBA" id="ARBA00022691"/>
    </source>
</evidence>
<keyword evidence="3" id="KW-0949">S-adenosyl-L-methionine</keyword>
<dbReference type="Gene3D" id="3.40.50.150">
    <property type="entry name" value="Vaccinia Virus protein VP39"/>
    <property type="match status" value="1"/>
</dbReference>
<dbReference type="InterPro" id="IPR016461">
    <property type="entry name" value="COMT-like"/>
</dbReference>
<protein>
    <submittedName>
        <fullName evidence="5">O-methyltransferase</fullName>
    </submittedName>
</protein>
<dbReference type="eggNOG" id="KOG3178">
    <property type="taxonomic scope" value="Eukaryota"/>
</dbReference>
<dbReference type="GO" id="GO:0008171">
    <property type="term" value="F:O-methyltransferase activity"/>
    <property type="evidence" value="ECO:0007669"/>
    <property type="project" value="InterPro"/>
</dbReference>
<gene>
    <name evidence="5" type="ORF">OCS_01619</name>
</gene>
<dbReference type="SUPFAM" id="SSF53335">
    <property type="entry name" value="S-adenosyl-L-methionine-dependent methyltransferases"/>
    <property type="match status" value="1"/>
</dbReference>
<reference evidence="5 6" key="1">
    <citation type="journal article" date="2013" name="Chin. Sci. Bull.">
        <title>Genome survey uncovers the secrets of sex and lifestyle in caterpillar fungus.</title>
        <authorList>
            <person name="Hu X."/>
            <person name="Zhang Y."/>
            <person name="Xiao G."/>
            <person name="Zheng P."/>
            <person name="Xia Y."/>
            <person name="Zhang X."/>
            <person name="St Leger R.J."/>
            <person name="Liu X."/>
            <person name="Wang C."/>
        </authorList>
    </citation>
    <scope>NUCLEOTIDE SEQUENCE [LARGE SCALE GENOMIC DNA]</scope>
    <source>
        <strain evidence="6">Co18 / CGMCC 3.14243</strain>
        <tissue evidence="5">Fruit-body</tissue>
    </source>
</reference>
<dbReference type="Pfam" id="PF00891">
    <property type="entry name" value="Methyltransf_2"/>
    <property type="match status" value="1"/>
</dbReference>
<evidence type="ECO:0000256" key="1">
    <source>
        <dbReference type="ARBA" id="ARBA00022603"/>
    </source>
</evidence>
<organism evidence="5 6">
    <name type="scientific">Ophiocordyceps sinensis (strain Co18 / CGMCC 3.14243)</name>
    <name type="common">Yarsagumba caterpillar fungus</name>
    <name type="synonym">Hirsutella sinensis</name>
    <dbReference type="NCBI Taxonomy" id="911162"/>
    <lineage>
        <taxon>Eukaryota</taxon>
        <taxon>Fungi</taxon>
        <taxon>Dikarya</taxon>
        <taxon>Ascomycota</taxon>
        <taxon>Pezizomycotina</taxon>
        <taxon>Sordariomycetes</taxon>
        <taxon>Hypocreomycetidae</taxon>
        <taxon>Hypocreales</taxon>
        <taxon>Ophiocordycipitaceae</taxon>
        <taxon>Ophiocordyceps</taxon>
    </lineage>
</organism>
<dbReference type="OrthoDB" id="1535081at2759"/>
<dbReference type="InterPro" id="IPR029063">
    <property type="entry name" value="SAM-dependent_MTases_sf"/>
</dbReference>
<dbReference type="GO" id="GO:0032259">
    <property type="term" value="P:methylation"/>
    <property type="evidence" value="ECO:0007669"/>
    <property type="project" value="UniProtKB-KW"/>
</dbReference>